<comment type="subcellular location">
    <subcellularLocation>
        <location evidence="2">Membrane</location>
        <topology evidence="2">Single-pass membrane protein</topology>
    </subcellularLocation>
</comment>
<dbReference type="CDD" id="cd16461">
    <property type="entry name" value="RING-H2_EL5-like"/>
    <property type="match status" value="1"/>
</dbReference>
<dbReference type="SUPFAM" id="SSF57850">
    <property type="entry name" value="RING/U-box"/>
    <property type="match status" value="1"/>
</dbReference>
<dbReference type="InterPro" id="IPR001841">
    <property type="entry name" value="Znf_RING"/>
</dbReference>
<keyword evidence="12 15" id="KW-0472">Membrane</keyword>
<comment type="catalytic activity">
    <reaction evidence="1">
        <text>S-ubiquitinyl-[E2 ubiquitin-conjugating enzyme]-L-cysteine + [acceptor protein]-L-lysine = [E2 ubiquitin-conjugating enzyme]-L-cysteine + N(6)-ubiquitinyl-[acceptor protein]-L-lysine.</text>
        <dbReference type="EC" id="2.3.2.27"/>
    </reaction>
</comment>
<comment type="similarity">
    <text evidence="13">Belongs to the RING-type zinc finger family. ATL subfamily.</text>
</comment>
<dbReference type="FunFam" id="3.30.40.10:FF:000609">
    <property type="entry name" value="RING-H2 finger protein ATL1"/>
    <property type="match status" value="1"/>
</dbReference>
<dbReference type="EMBL" id="BSYO01000013">
    <property type="protein sequence ID" value="GMH13750.1"/>
    <property type="molecule type" value="Genomic_DNA"/>
</dbReference>
<evidence type="ECO:0000259" key="16">
    <source>
        <dbReference type="PROSITE" id="PS50089"/>
    </source>
</evidence>
<keyword evidence="11 15" id="KW-1133">Transmembrane helix</keyword>
<keyword evidence="18" id="KW-1185">Reference proteome</keyword>
<comment type="pathway">
    <text evidence="3">Protein modification; protein ubiquitination.</text>
</comment>
<dbReference type="SMART" id="SM00184">
    <property type="entry name" value="RING"/>
    <property type="match status" value="1"/>
</dbReference>
<dbReference type="Pfam" id="PF13639">
    <property type="entry name" value="zf-RING_2"/>
    <property type="match status" value="1"/>
</dbReference>
<accession>A0AAD3SN45</accession>
<dbReference type="GO" id="GO:0008270">
    <property type="term" value="F:zinc ion binding"/>
    <property type="evidence" value="ECO:0007669"/>
    <property type="project" value="UniProtKB-KW"/>
</dbReference>
<keyword evidence="7" id="KW-0479">Metal-binding</keyword>
<dbReference type="EC" id="2.3.2.27" evidence="4"/>
<keyword evidence="8 14" id="KW-0863">Zinc-finger</keyword>
<dbReference type="GO" id="GO:0061630">
    <property type="term" value="F:ubiquitin protein ligase activity"/>
    <property type="evidence" value="ECO:0007669"/>
    <property type="project" value="UniProtKB-EC"/>
</dbReference>
<evidence type="ECO:0000256" key="8">
    <source>
        <dbReference type="ARBA" id="ARBA00022771"/>
    </source>
</evidence>
<dbReference type="Gene3D" id="3.30.40.10">
    <property type="entry name" value="Zinc/RING finger domain, C3HC4 (zinc finger)"/>
    <property type="match status" value="1"/>
</dbReference>
<evidence type="ECO:0000256" key="7">
    <source>
        <dbReference type="ARBA" id="ARBA00022723"/>
    </source>
</evidence>
<evidence type="ECO:0000256" key="12">
    <source>
        <dbReference type="ARBA" id="ARBA00023136"/>
    </source>
</evidence>
<keyword evidence="5" id="KW-0808">Transferase</keyword>
<evidence type="ECO:0000256" key="9">
    <source>
        <dbReference type="ARBA" id="ARBA00022786"/>
    </source>
</evidence>
<evidence type="ECO:0000313" key="18">
    <source>
        <dbReference type="Proteomes" id="UP001279734"/>
    </source>
</evidence>
<evidence type="ECO:0000256" key="11">
    <source>
        <dbReference type="ARBA" id="ARBA00022989"/>
    </source>
</evidence>
<dbReference type="PROSITE" id="PS50089">
    <property type="entry name" value="ZF_RING_2"/>
    <property type="match status" value="1"/>
</dbReference>
<comment type="caution">
    <text evidence="17">The sequence shown here is derived from an EMBL/GenBank/DDBJ whole genome shotgun (WGS) entry which is preliminary data.</text>
</comment>
<keyword evidence="6 15" id="KW-0812">Transmembrane</keyword>
<proteinExistence type="inferred from homology"/>
<dbReference type="InterPro" id="IPR013083">
    <property type="entry name" value="Znf_RING/FYVE/PHD"/>
</dbReference>
<evidence type="ECO:0000256" key="5">
    <source>
        <dbReference type="ARBA" id="ARBA00022679"/>
    </source>
</evidence>
<keyword evidence="10" id="KW-0862">Zinc</keyword>
<evidence type="ECO:0000256" key="3">
    <source>
        <dbReference type="ARBA" id="ARBA00004906"/>
    </source>
</evidence>
<dbReference type="PANTHER" id="PTHR46913">
    <property type="entry name" value="RING-H2 FINGER PROTEIN ATL16"/>
    <property type="match status" value="1"/>
</dbReference>
<feature type="transmembrane region" description="Helical" evidence="15">
    <location>
        <begin position="21"/>
        <end position="43"/>
    </location>
</feature>
<sequence length="162" mass="18145">MSDATNTIAPSPQHSSGSAMALFYYGLVVVVTAALILLAYNLVVLKCCVNGPSQQRVTRQLPTWGSTTRPRTHDAENSGTLLSFKYKKEEVNQEQVTCRECVVCLSVFEDGEDVKQMPRCKHSFHAPCIDMWLYSHFDCPLCRAPVDRLLQRRNFAAGLAEF</sequence>
<protein>
    <recommendedName>
        <fullName evidence="4">RING-type E3 ubiquitin transferase</fullName>
        <ecNumber evidence="4">2.3.2.27</ecNumber>
    </recommendedName>
</protein>
<evidence type="ECO:0000256" key="13">
    <source>
        <dbReference type="ARBA" id="ARBA00024209"/>
    </source>
</evidence>
<dbReference type="PANTHER" id="PTHR46913:SF1">
    <property type="entry name" value="RING-H2 FINGER PROTEIN ATL16"/>
    <property type="match status" value="1"/>
</dbReference>
<evidence type="ECO:0000256" key="6">
    <source>
        <dbReference type="ARBA" id="ARBA00022692"/>
    </source>
</evidence>
<evidence type="ECO:0000256" key="2">
    <source>
        <dbReference type="ARBA" id="ARBA00004167"/>
    </source>
</evidence>
<keyword evidence="9" id="KW-0833">Ubl conjugation pathway</keyword>
<organism evidence="17 18">
    <name type="scientific">Nepenthes gracilis</name>
    <name type="common">Slender pitcher plant</name>
    <dbReference type="NCBI Taxonomy" id="150966"/>
    <lineage>
        <taxon>Eukaryota</taxon>
        <taxon>Viridiplantae</taxon>
        <taxon>Streptophyta</taxon>
        <taxon>Embryophyta</taxon>
        <taxon>Tracheophyta</taxon>
        <taxon>Spermatophyta</taxon>
        <taxon>Magnoliopsida</taxon>
        <taxon>eudicotyledons</taxon>
        <taxon>Gunneridae</taxon>
        <taxon>Pentapetalae</taxon>
        <taxon>Caryophyllales</taxon>
        <taxon>Nepenthaceae</taxon>
        <taxon>Nepenthes</taxon>
    </lineage>
</organism>
<evidence type="ECO:0000256" key="14">
    <source>
        <dbReference type="PROSITE-ProRule" id="PRU00175"/>
    </source>
</evidence>
<evidence type="ECO:0000256" key="10">
    <source>
        <dbReference type="ARBA" id="ARBA00022833"/>
    </source>
</evidence>
<dbReference type="GO" id="GO:0016020">
    <property type="term" value="C:membrane"/>
    <property type="evidence" value="ECO:0007669"/>
    <property type="project" value="UniProtKB-SubCell"/>
</dbReference>
<gene>
    <name evidence="17" type="ORF">Nepgr_015591</name>
</gene>
<dbReference type="AlphaFoldDB" id="A0AAD3SN45"/>
<evidence type="ECO:0000256" key="4">
    <source>
        <dbReference type="ARBA" id="ARBA00012483"/>
    </source>
</evidence>
<feature type="domain" description="RING-type" evidence="16">
    <location>
        <begin position="101"/>
        <end position="143"/>
    </location>
</feature>
<dbReference type="GO" id="GO:0016567">
    <property type="term" value="P:protein ubiquitination"/>
    <property type="evidence" value="ECO:0007669"/>
    <property type="project" value="InterPro"/>
</dbReference>
<evidence type="ECO:0000313" key="17">
    <source>
        <dbReference type="EMBL" id="GMH13750.1"/>
    </source>
</evidence>
<evidence type="ECO:0000256" key="15">
    <source>
        <dbReference type="SAM" id="Phobius"/>
    </source>
</evidence>
<dbReference type="InterPro" id="IPR044600">
    <property type="entry name" value="ATL1/ATL16-like"/>
</dbReference>
<reference evidence="17" key="1">
    <citation type="submission" date="2023-05" db="EMBL/GenBank/DDBJ databases">
        <title>Nepenthes gracilis genome sequencing.</title>
        <authorList>
            <person name="Fukushima K."/>
        </authorList>
    </citation>
    <scope>NUCLEOTIDE SEQUENCE</scope>
    <source>
        <strain evidence="17">SING2019-196</strain>
    </source>
</reference>
<name>A0AAD3SN45_NEPGR</name>
<evidence type="ECO:0000256" key="1">
    <source>
        <dbReference type="ARBA" id="ARBA00000900"/>
    </source>
</evidence>
<dbReference type="Proteomes" id="UP001279734">
    <property type="component" value="Unassembled WGS sequence"/>
</dbReference>